<keyword evidence="3" id="KW-0012">Acyltransferase</keyword>
<evidence type="ECO:0000259" key="2">
    <source>
        <dbReference type="SMART" id="SM00563"/>
    </source>
</evidence>
<evidence type="ECO:0000256" key="1">
    <source>
        <dbReference type="SAM" id="Phobius"/>
    </source>
</evidence>
<dbReference type="SUPFAM" id="SSF69593">
    <property type="entry name" value="Glycerol-3-phosphate (1)-acyltransferase"/>
    <property type="match status" value="1"/>
</dbReference>
<feature type="domain" description="Phospholipid/glycerol acyltransferase" evidence="2">
    <location>
        <begin position="143"/>
        <end position="288"/>
    </location>
</feature>
<keyword evidence="1" id="KW-0472">Membrane</keyword>
<dbReference type="SMART" id="SM00563">
    <property type="entry name" value="PlsC"/>
    <property type="match status" value="1"/>
</dbReference>
<dbReference type="InterPro" id="IPR002123">
    <property type="entry name" value="Plipid/glycerol_acylTrfase"/>
</dbReference>
<dbReference type="Pfam" id="PF01553">
    <property type="entry name" value="Acyltransferase"/>
    <property type="match status" value="1"/>
</dbReference>
<evidence type="ECO:0000313" key="3">
    <source>
        <dbReference type="EMBL" id="MBY8885332.1"/>
    </source>
</evidence>
<keyword evidence="3" id="KW-0808">Transferase</keyword>
<proteinExistence type="predicted"/>
<accession>A0ABS7QU36</accession>
<gene>
    <name evidence="3" type="ORF">K7472_10790</name>
</gene>
<dbReference type="EMBL" id="JAINVZ010000005">
    <property type="protein sequence ID" value="MBY8885332.1"/>
    <property type="molecule type" value="Genomic_DNA"/>
</dbReference>
<keyword evidence="1" id="KW-1133">Transmembrane helix</keyword>
<dbReference type="Proteomes" id="UP001198565">
    <property type="component" value="Unassembled WGS sequence"/>
</dbReference>
<protein>
    <submittedName>
        <fullName evidence="3">1-acyl-sn-glycerol-3-phosphate acyltransferase</fullName>
    </submittedName>
</protein>
<organism evidence="3 4">
    <name type="scientific">Streptantibioticus parmotrematis</name>
    <dbReference type="NCBI Taxonomy" id="2873249"/>
    <lineage>
        <taxon>Bacteria</taxon>
        <taxon>Bacillati</taxon>
        <taxon>Actinomycetota</taxon>
        <taxon>Actinomycetes</taxon>
        <taxon>Kitasatosporales</taxon>
        <taxon>Streptomycetaceae</taxon>
        <taxon>Streptantibioticus</taxon>
    </lineage>
</organism>
<keyword evidence="1" id="KW-0812">Transmembrane</keyword>
<dbReference type="RefSeq" id="WP_222976593.1">
    <property type="nucleotide sequence ID" value="NZ_JAINVZ010000005.1"/>
</dbReference>
<feature type="transmembrane region" description="Helical" evidence="1">
    <location>
        <begin position="32"/>
        <end position="52"/>
    </location>
</feature>
<dbReference type="GO" id="GO:0016746">
    <property type="term" value="F:acyltransferase activity"/>
    <property type="evidence" value="ECO:0007669"/>
    <property type="project" value="UniProtKB-KW"/>
</dbReference>
<keyword evidence="4" id="KW-1185">Reference proteome</keyword>
<name>A0ABS7QU36_9ACTN</name>
<feature type="transmembrane region" description="Helical" evidence="1">
    <location>
        <begin position="64"/>
        <end position="87"/>
    </location>
</feature>
<reference evidence="3 4" key="1">
    <citation type="submission" date="2021-08" db="EMBL/GenBank/DDBJ databases">
        <title>Streptomyces sp. PTM05 isolated from lichen.</title>
        <authorList>
            <person name="Somphong A."/>
            <person name="Phongsopitanun W."/>
            <person name="Tanasupawat S."/>
        </authorList>
    </citation>
    <scope>NUCLEOTIDE SEQUENCE [LARGE SCALE GENOMIC DNA]</scope>
    <source>
        <strain evidence="3 4">Ptm05</strain>
    </source>
</reference>
<sequence length="344" mass="37570">MTGTRGDGIGRAVAAAVLTGIRRIVTVAVELALIPVAAALLVVVTVLTAPFSALRGGRWRLVRVFAFAALYLVVDFGGFVRAGLIWLRYPPLAPEAVARRTNATYALLDGLLRLLVGVSERLFGLSLRVTPPVRAVPDGTAPLIVLARHAGPGDSFLLVHVLLSRAETLPRIVLKRVLRLDPCLDVIMGRLPHCFVPARRGRTTEDAMADLARDMRPGDALVIFPEGANYTERRHRRAIASLRRRNEARAAARAERLHHVLPPHATGTLAALAAAPGADVVFVAHTGLDAIDSVSTAWSGVPLREQVRARWWRVPAAEVPRDDEARKEWLTAQWSRVDRWIEGH</sequence>
<comment type="caution">
    <text evidence="3">The sequence shown here is derived from an EMBL/GenBank/DDBJ whole genome shotgun (WGS) entry which is preliminary data.</text>
</comment>
<evidence type="ECO:0000313" key="4">
    <source>
        <dbReference type="Proteomes" id="UP001198565"/>
    </source>
</evidence>